<feature type="compositionally biased region" description="Polar residues" evidence="1">
    <location>
        <begin position="1"/>
        <end position="10"/>
    </location>
</feature>
<dbReference type="VEuPathDB" id="TriTrypDB:BSAL_78425"/>
<feature type="region of interest" description="Disordered" evidence="1">
    <location>
        <begin position="1"/>
        <end position="52"/>
    </location>
</feature>
<evidence type="ECO:0000313" key="3">
    <source>
        <dbReference type="Proteomes" id="UP000051952"/>
    </source>
</evidence>
<evidence type="ECO:0000313" key="2">
    <source>
        <dbReference type="EMBL" id="CUG37307.1"/>
    </source>
</evidence>
<protein>
    <submittedName>
        <fullName evidence="2">Uncharacterized protein</fullName>
    </submittedName>
</protein>
<proteinExistence type="predicted"/>
<reference evidence="3" key="1">
    <citation type="submission" date="2015-09" db="EMBL/GenBank/DDBJ databases">
        <authorList>
            <consortium name="Pathogen Informatics"/>
        </authorList>
    </citation>
    <scope>NUCLEOTIDE SEQUENCE [LARGE SCALE GENOMIC DNA]</scope>
    <source>
        <strain evidence="3">Lake Konstanz</strain>
    </source>
</reference>
<accession>A0A0S4J220</accession>
<organism evidence="2 3">
    <name type="scientific">Bodo saltans</name>
    <name type="common">Flagellated protozoan</name>
    <dbReference type="NCBI Taxonomy" id="75058"/>
    <lineage>
        <taxon>Eukaryota</taxon>
        <taxon>Discoba</taxon>
        <taxon>Euglenozoa</taxon>
        <taxon>Kinetoplastea</taxon>
        <taxon>Metakinetoplastina</taxon>
        <taxon>Eubodonida</taxon>
        <taxon>Bodonidae</taxon>
        <taxon>Bodo</taxon>
    </lineage>
</organism>
<keyword evidence="3" id="KW-1185">Reference proteome</keyword>
<name>A0A0S4J220_BODSA</name>
<dbReference type="AlphaFoldDB" id="A0A0S4J220"/>
<dbReference type="Proteomes" id="UP000051952">
    <property type="component" value="Unassembled WGS sequence"/>
</dbReference>
<sequence>MNEPINTKSTVEGPAARQRNVEPQCSSARAPEAANKSHFNEWTEQPVPLQHNNVSDDRTMIEKWSVAMDSANPLPEPHKTMLLHLCRESMWHFELASAEGSVVVKPHQTLQSLNSFVAKHHRCSPLSPEAYFVKCIRKNPSKAITTPCVGHFFRSRFNEASFIASEATIQKFHARNAVPYNSDMWHAQEAATITTQKASNHRAGNIVWRSKGCTY</sequence>
<dbReference type="EMBL" id="CYKH01000771">
    <property type="protein sequence ID" value="CUG37307.1"/>
    <property type="molecule type" value="Genomic_DNA"/>
</dbReference>
<gene>
    <name evidence="2" type="ORF">BSAL_78425</name>
</gene>
<evidence type="ECO:0000256" key="1">
    <source>
        <dbReference type="SAM" id="MobiDB-lite"/>
    </source>
</evidence>